<name>A0AAD1ZUG6_9LAMI</name>
<dbReference type="AlphaFoldDB" id="A0AAD1ZUG6"/>
<evidence type="ECO:0000313" key="2">
    <source>
        <dbReference type="Proteomes" id="UP000834106"/>
    </source>
</evidence>
<protein>
    <submittedName>
        <fullName evidence="1">Uncharacterized protein</fullName>
    </submittedName>
</protein>
<accession>A0AAD1ZUG6</accession>
<sequence>MDESLSTCDSLNSPKVEYIDNNEIAAVDSIERMTSNTLYISERVEVVENICKREILAAMDSDDMIVDVDGNLNDPQLCATIACDIYNNHQASGVKILFFHLDIC</sequence>
<dbReference type="Proteomes" id="UP000834106">
    <property type="component" value="Chromosome 14"/>
</dbReference>
<proteinExistence type="predicted"/>
<evidence type="ECO:0000313" key="1">
    <source>
        <dbReference type="EMBL" id="CAI9775928.1"/>
    </source>
</evidence>
<organism evidence="1 2">
    <name type="scientific">Fraxinus pennsylvanica</name>
    <dbReference type="NCBI Taxonomy" id="56036"/>
    <lineage>
        <taxon>Eukaryota</taxon>
        <taxon>Viridiplantae</taxon>
        <taxon>Streptophyta</taxon>
        <taxon>Embryophyta</taxon>
        <taxon>Tracheophyta</taxon>
        <taxon>Spermatophyta</taxon>
        <taxon>Magnoliopsida</taxon>
        <taxon>eudicotyledons</taxon>
        <taxon>Gunneridae</taxon>
        <taxon>Pentapetalae</taxon>
        <taxon>asterids</taxon>
        <taxon>lamiids</taxon>
        <taxon>Lamiales</taxon>
        <taxon>Oleaceae</taxon>
        <taxon>Oleeae</taxon>
        <taxon>Fraxinus</taxon>
    </lineage>
</organism>
<dbReference type="EMBL" id="OU503049">
    <property type="protein sequence ID" value="CAI9775928.1"/>
    <property type="molecule type" value="Genomic_DNA"/>
</dbReference>
<gene>
    <name evidence="1" type="ORF">FPE_LOCUS23358</name>
</gene>
<keyword evidence="2" id="KW-1185">Reference proteome</keyword>
<reference evidence="1" key="1">
    <citation type="submission" date="2023-05" db="EMBL/GenBank/DDBJ databases">
        <authorList>
            <person name="Huff M."/>
        </authorList>
    </citation>
    <scope>NUCLEOTIDE SEQUENCE</scope>
</reference>